<dbReference type="RefSeq" id="WP_310918798.1">
    <property type="nucleotide sequence ID" value="NZ_JAMQON010000001.1"/>
</dbReference>
<reference evidence="2 3" key="1">
    <citation type="submission" date="2022-06" db="EMBL/GenBank/DDBJ databases">
        <title>Haloarcula sp. a new haloarchaeum isolate from saline soil.</title>
        <authorList>
            <person name="Strakova D."/>
            <person name="Galisteo C."/>
            <person name="Sanchez-Porro C."/>
            <person name="Ventosa A."/>
        </authorList>
    </citation>
    <scope>NUCLEOTIDE SEQUENCE [LARGE SCALE GENOMIC DNA]</scope>
    <source>
        <strain evidence="2 3">S1CR25-12</strain>
    </source>
</reference>
<keyword evidence="3" id="KW-1185">Reference proteome</keyword>
<keyword evidence="1" id="KW-1133">Transmembrane helix</keyword>
<dbReference type="EMBL" id="JAMQON010000001">
    <property type="protein sequence ID" value="MDS0259210.1"/>
    <property type="molecule type" value="Genomic_DNA"/>
</dbReference>
<gene>
    <name evidence="2" type="ORF">NDI56_07370</name>
</gene>
<dbReference type="InterPro" id="IPR055942">
    <property type="entry name" value="DUF7520"/>
</dbReference>
<dbReference type="Pfam" id="PF24364">
    <property type="entry name" value="DUF7520"/>
    <property type="match status" value="1"/>
</dbReference>
<dbReference type="Proteomes" id="UP001259659">
    <property type="component" value="Unassembled WGS sequence"/>
</dbReference>
<evidence type="ECO:0000313" key="2">
    <source>
        <dbReference type="EMBL" id="MDS0259210.1"/>
    </source>
</evidence>
<name>A0ABU2FBJ5_9EURY</name>
<keyword evidence="1" id="KW-0812">Transmembrane</keyword>
<evidence type="ECO:0000256" key="1">
    <source>
        <dbReference type="SAM" id="Phobius"/>
    </source>
</evidence>
<feature type="transmembrane region" description="Helical" evidence="1">
    <location>
        <begin position="12"/>
        <end position="35"/>
    </location>
</feature>
<accession>A0ABU2FBJ5</accession>
<feature type="transmembrane region" description="Helical" evidence="1">
    <location>
        <begin position="55"/>
        <end position="79"/>
    </location>
</feature>
<sequence>MSEPVGETAGEKVVVQIYVVIVALAGVMGFVLGTIRPTDLQPALFGVIALPPTPFGVALYGMVTVGVGLGVFLGLVVYVSRRSDGPAGQ</sequence>
<proteinExistence type="predicted"/>
<comment type="caution">
    <text evidence="2">The sequence shown here is derived from an EMBL/GenBank/DDBJ whole genome shotgun (WGS) entry which is preliminary data.</text>
</comment>
<protein>
    <submittedName>
        <fullName evidence="2">Cox cluster protein</fullName>
    </submittedName>
</protein>
<keyword evidence="1" id="KW-0472">Membrane</keyword>
<evidence type="ECO:0000313" key="3">
    <source>
        <dbReference type="Proteomes" id="UP001259659"/>
    </source>
</evidence>
<organism evidence="2 3">
    <name type="scientific">Haloarcula saliterrae</name>
    <dbReference type="NCBI Taxonomy" id="2950534"/>
    <lineage>
        <taxon>Archaea</taxon>
        <taxon>Methanobacteriati</taxon>
        <taxon>Methanobacteriota</taxon>
        <taxon>Stenosarchaea group</taxon>
        <taxon>Halobacteria</taxon>
        <taxon>Halobacteriales</taxon>
        <taxon>Haloarculaceae</taxon>
        <taxon>Haloarcula</taxon>
    </lineage>
</organism>